<name>A0ABZ1RX45_9ACTN</name>
<evidence type="ECO:0000313" key="2">
    <source>
        <dbReference type="EMBL" id="WUO51173.1"/>
    </source>
</evidence>
<keyword evidence="1" id="KW-0472">Membrane</keyword>
<organism evidence="2 3">
    <name type="scientific">Streptomyces goshikiensis</name>
    <dbReference type="NCBI Taxonomy" id="1942"/>
    <lineage>
        <taxon>Bacteria</taxon>
        <taxon>Bacillati</taxon>
        <taxon>Actinomycetota</taxon>
        <taxon>Actinomycetes</taxon>
        <taxon>Kitasatosporales</taxon>
        <taxon>Streptomycetaceae</taxon>
        <taxon>Streptomyces</taxon>
    </lineage>
</organism>
<dbReference type="InterPro" id="IPR021354">
    <property type="entry name" value="DUF2975"/>
</dbReference>
<evidence type="ECO:0000256" key="1">
    <source>
        <dbReference type="SAM" id="Phobius"/>
    </source>
</evidence>
<protein>
    <submittedName>
        <fullName evidence="2">DUF2975 domain-containing protein</fullName>
    </submittedName>
</protein>
<keyword evidence="3" id="KW-1185">Reference proteome</keyword>
<proteinExistence type="predicted"/>
<geneLocation type="plasmid" evidence="2 3">
    <name>unnamed1</name>
</geneLocation>
<accession>A0ABZ1RX45</accession>
<keyword evidence="2" id="KW-0614">Plasmid</keyword>
<feature type="transmembrane region" description="Helical" evidence="1">
    <location>
        <begin position="134"/>
        <end position="157"/>
    </location>
</feature>
<feature type="transmembrane region" description="Helical" evidence="1">
    <location>
        <begin position="21"/>
        <end position="43"/>
    </location>
</feature>
<evidence type="ECO:0000313" key="3">
    <source>
        <dbReference type="Proteomes" id="UP001432075"/>
    </source>
</evidence>
<dbReference type="RefSeq" id="WP_328777616.1">
    <property type="nucleotide sequence ID" value="NZ_CP108058.1"/>
</dbReference>
<dbReference type="EMBL" id="CP108058">
    <property type="protein sequence ID" value="WUO51173.1"/>
    <property type="molecule type" value="Genomic_DNA"/>
</dbReference>
<sequence>MSEQREIAQPLSTVVSSGTRVVIGLLLAGFLLNAISGSLPLWGSGNTCVSANWMSAGSTAIDTAFAAQDGAHVNAVPQYCAENPDAWQRTLKVLSSTPSLVLLVGGLVLLHRLTGSAAQDGIYRKQAASKLSRLAWWLVAGSIVSAITEGLSRAALLSTLTSTAPFSPEGVLHTAEVPYLALCTGGALLVFARILRAAARMREDLEGTI</sequence>
<dbReference type="Pfam" id="PF11188">
    <property type="entry name" value="DUF2975"/>
    <property type="match status" value="1"/>
</dbReference>
<keyword evidence="1" id="KW-0812">Transmembrane</keyword>
<keyword evidence="1" id="KW-1133">Transmembrane helix</keyword>
<reference evidence="2" key="1">
    <citation type="submission" date="2022-10" db="EMBL/GenBank/DDBJ databases">
        <title>The complete genomes of actinobacterial strains from the NBC collection.</title>
        <authorList>
            <person name="Joergensen T.S."/>
            <person name="Alvarez Arevalo M."/>
            <person name="Sterndorff E.B."/>
            <person name="Faurdal D."/>
            <person name="Vuksanovic O."/>
            <person name="Mourched A.-S."/>
            <person name="Charusanti P."/>
            <person name="Shaw S."/>
            <person name="Blin K."/>
            <person name="Weber T."/>
        </authorList>
    </citation>
    <scope>NUCLEOTIDE SEQUENCE</scope>
    <source>
        <strain evidence="2">NBC_00283</strain>
        <plasmid evidence="2">unnamed1</plasmid>
    </source>
</reference>
<feature type="transmembrane region" description="Helical" evidence="1">
    <location>
        <begin position="93"/>
        <end position="113"/>
    </location>
</feature>
<gene>
    <name evidence="2" type="ORF">OHU17_35455</name>
</gene>
<dbReference type="Proteomes" id="UP001432075">
    <property type="component" value="Plasmid unnamed1"/>
</dbReference>
<feature type="transmembrane region" description="Helical" evidence="1">
    <location>
        <begin position="177"/>
        <end position="195"/>
    </location>
</feature>